<reference evidence="2" key="1">
    <citation type="submission" date="2023-06" db="EMBL/GenBank/DDBJ databases">
        <title>Genomic of Agaribacillus aureum.</title>
        <authorList>
            <person name="Wang G."/>
        </authorList>
    </citation>
    <scope>NUCLEOTIDE SEQUENCE</scope>
    <source>
        <strain evidence="2">BMA12</strain>
    </source>
</reference>
<dbReference type="InterPro" id="IPR029062">
    <property type="entry name" value="Class_I_gatase-like"/>
</dbReference>
<dbReference type="Pfam" id="PF06283">
    <property type="entry name" value="ThuA"/>
    <property type="match status" value="1"/>
</dbReference>
<evidence type="ECO:0000313" key="3">
    <source>
        <dbReference type="Proteomes" id="UP001172083"/>
    </source>
</evidence>
<sequence>MNCIIKKYFALLIFALVVAGFKVKAQPYEVLVVTGQNNHHWPTSSKIIKTIFDNSELFNATMVVTPPKGEDMSVFRPEFEKYDLVCLDYNGDPWSETTKESFVDFVKKGGGLVLFHASDNAFPEWEEYNRMIGLGGWGGRTEKDGPYVYWKDGKFVKDKSPGRGGSHGKQDEFVVISRKPGHPIMRGLPKEWKHTKDELYNRLRGPAKRMEILATAAQDTARGGTGRQEPVLFTIKYGKGRVFHSVMGHVGKNQSNTIKCAGFITTLLRGAEWVVTGEVTQEISSDFPSASKISIRENLKMQAADAKNSP</sequence>
<proteinExistence type="predicted"/>
<dbReference type="PANTHER" id="PTHR40469:SF2">
    <property type="entry name" value="GALACTOSE-BINDING DOMAIN-LIKE SUPERFAMILY PROTEIN"/>
    <property type="match status" value="1"/>
</dbReference>
<dbReference type="RefSeq" id="WP_346762183.1">
    <property type="nucleotide sequence ID" value="NZ_JAUJEB010000011.1"/>
</dbReference>
<name>A0ABT8LKA2_9BACT</name>
<keyword evidence="3" id="KW-1185">Reference proteome</keyword>
<dbReference type="PANTHER" id="PTHR40469">
    <property type="entry name" value="SECRETED GLYCOSYL HYDROLASE"/>
    <property type="match status" value="1"/>
</dbReference>
<protein>
    <submittedName>
        <fullName evidence="2">ThuA domain-containing protein</fullName>
    </submittedName>
</protein>
<evidence type="ECO:0000313" key="2">
    <source>
        <dbReference type="EMBL" id="MDN5216846.1"/>
    </source>
</evidence>
<gene>
    <name evidence="2" type="ORF">QQ020_32545</name>
</gene>
<dbReference type="InterPro" id="IPR029010">
    <property type="entry name" value="ThuA-like"/>
</dbReference>
<dbReference type="Gene3D" id="3.40.50.880">
    <property type="match status" value="1"/>
</dbReference>
<accession>A0ABT8LKA2</accession>
<evidence type="ECO:0000259" key="1">
    <source>
        <dbReference type="Pfam" id="PF06283"/>
    </source>
</evidence>
<dbReference type="SUPFAM" id="SSF52317">
    <property type="entry name" value="Class I glutamine amidotransferase-like"/>
    <property type="match status" value="1"/>
</dbReference>
<organism evidence="2 3">
    <name type="scientific">Agaribacillus aureus</name>
    <dbReference type="NCBI Taxonomy" id="3051825"/>
    <lineage>
        <taxon>Bacteria</taxon>
        <taxon>Pseudomonadati</taxon>
        <taxon>Bacteroidota</taxon>
        <taxon>Cytophagia</taxon>
        <taxon>Cytophagales</taxon>
        <taxon>Splendidivirgaceae</taxon>
        <taxon>Agaribacillus</taxon>
    </lineage>
</organism>
<comment type="caution">
    <text evidence="2">The sequence shown here is derived from an EMBL/GenBank/DDBJ whole genome shotgun (WGS) entry which is preliminary data.</text>
</comment>
<feature type="domain" description="ThuA-like" evidence="1">
    <location>
        <begin position="30"/>
        <end position="274"/>
    </location>
</feature>
<dbReference type="Proteomes" id="UP001172083">
    <property type="component" value="Unassembled WGS sequence"/>
</dbReference>
<dbReference type="EMBL" id="JAUJEB010000011">
    <property type="protein sequence ID" value="MDN5216846.1"/>
    <property type="molecule type" value="Genomic_DNA"/>
</dbReference>